<dbReference type="SUPFAM" id="SSF52540">
    <property type="entry name" value="P-loop containing nucleoside triphosphate hydrolases"/>
    <property type="match status" value="1"/>
</dbReference>
<dbReference type="InterPro" id="IPR045063">
    <property type="entry name" value="Dynamin_N"/>
</dbReference>
<feature type="compositionally biased region" description="Polar residues" evidence="3">
    <location>
        <begin position="511"/>
        <end position="522"/>
    </location>
</feature>
<dbReference type="InterPro" id="IPR020850">
    <property type="entry name" value="GED_dom"/>
</dbReference>
<dbReference type="Pfam" id="PF01031">
    <property type="entry name" value="Dynamin_M"/>
    <property type="match status" value="1"/>
</dbReference>
<dbReference type="CDD" id="cd08771">
    <property type="entry name" value="DLP_1"/>
    <property type="match status" value="1"/>
</dbReference>
<dbReference type="GO" id="GO:0005739">
    <property type="term" value="C:mitochondrion"/>
    <property type="evidence" value="ECO:0007669"/>
    <property type="project" value="TreeGrafter"/>
</dbReference>
<feature type="domain" description="GED" evidence="4">
    <location>
        <begin position="678"/>
        <end position="766"/>
    </location>
</feature>
<dbReference type="AlphaFoldDB" id="A0A5N5QCT7"/>
<dbReference type="GO" id="GO:0003924">
    <property type="term" value="F:GTPase activity"/>
    <property type="evidence" value="ECO:0007669"/>
    <property type="project" value="InterPro"/>
</dbReference>
<dbReference type="InterPro" id="IPR022812">
    <property type="entry name" value="Dynamin"/>
</dbReference>
<dbReference type="EMBL" id="SSOP01000254">
    <property type="protein sequence ID" value="KAB5589555.1"/>
    <property type="molecule type" value="Genomic_DNA"/>
</dbReference>
<reference evidence="6 7" key="1">
    <citation type="journal article" date="2019" name="Fungal Biol. Biotechnol.">
        <title>Draft genome sequence of fastidious pathogen Ceratobasidium theobromae, which causes vascular-streak dieback in Theobroma cacao.</title>
        <authorList>
            <person name="Ali S.S."/>
            <person name="Asman A."/>
            <person name="Shao J."/>
            <person name="Firmansyah A.P."/>
            <person name="Susilo A.W."/>
            <person name="Rosmana A."/>
            <person name="McMahon P."/>
            <person name="Junaid M."/>
            <person name="Guest D."/>
            <person name="Kheng T.Y."/>
            <person name="Meinhardt L.W."/>
            <person name="Bailey B.A."/>
        </authorList>
    </citation>
    <scope>NUCLEOTIDE SEQUENCE [LARGE SCALE GENOMIC DNA]</scope>
    <source>
        <strain evidence="6 7">CT2</strain>
    </source>
</reference>
<feature type="compositionally biased region" description="Polar residues" evidence="3">
    <location>
        <begin position="81"/>
        <end position="90"/>
    </location>
</feature>
<dbReference type="InterPro" id="IPR001401">
    <property type="entry name" value="Dynamin_GTPase"/>
</dbReference>
<evidence type="ECO:0000313" key="6">
    <source>
        <dbReference type="EMBL" id="KAB5589555.1"/>
    </source>
</evidence>
<dbReference type="GO" id="GO:0048312">
    <property type="term" value="P:intracellular distribution of mitochondria"/>
    <property type="evidence" value="ECO:0007669"/>
    <property type="project" value="TreeGrafter"/>
</dbReference>
<evidence type="ECO:0000259" key="5">
    <source>
        <dbReference type="PROSITE" id="PS51718"/>
    </source>
</evidence>
<dbReference type="Gene3D" id="3.40.50.300">
    <property type="entry name" value="P-loop containing nucleotide triphosphate hydrolases"/>
    <property type="match status" value="1"/>
</dbReference>
<keyword evidence="1" id="KW-0547">Nucleotide-binding</keyword>
<organism evidence="6 7">
    <name type="scientific">Ceratobasidium theobromae</name>
    <dbReference type="NCBI Taxonomy" id="1582974"/>
    <lineage>
        <taxon>Eukaryota</taxon>
        <taxon>Fungi</taxon>
        <taxon>Dikarya</taxon>
        <taxon>Basidiomycota</taxon>
        <taxon>Agaricomycotina</taxon>
        <taxon>Agaricomycetes</taxon>
        <taxon>Cantharellales</taxon>
        <taxon>Ceratobasidiaceae</taxon>
        <taxon>Ceratobasidium</taxon>
    </lineage>
</organism>
<comment type="caution">
    <text evidence="6">The sequence shown here is derived from an EMBL/GenBank/DDBJ whole genome shotgun (WGS) entry which is preliminary data.</text>
</comment>
<feature type="domain" description="Dynamin-type G" evidence="5">
    <location>
        <begin position="118"/>
        <end position="425"/>
    </location>
</feature>
<dbReference type="InterPro" id="IPR000375">
    <property type="entry name" value="Dynamin_stalk"/>
</dbReference>
<dbReference type="GO" id="GO:0008017">
    <property type="term" value="F:microtubule binding"/>
    <property type="evidence" value="ECO:0007669"/>
    <property type="project" value="TreeGrafter"/>
</dbReference>
<accession>A0A5N5QCT7</accession>
<evidence type="ECO:0000256" key="1">
    <source>
        <dbReference type="ARBA" id="ARBA00022741"/>
    </source>
</evidence>
<dbReference type="SMART" id="SM00053">
    <property type="entry name" value="DYNc"/>
    <property type="match status" value="1"/>
</dbReference>
<dbReference type="GO" id="GO:0005525">
    <property type="term" value="F:GTP binding"/>
    <property type="evidence" value="ECO:0007669"/>
    <property type="project" value="InterPro"/>
</dbReference>
<dbReference type="OrthoDB" id="5061070at2759"/>
<dbReference type="Gene3D" id="1.20.120.1240">
    <property type="entry name" value="Dynamin, middle domain"/>
    <property type="match status" value="1"/>
</dbReference>
<gene>
    <name evidence="6" type="ORF">CTheo_6998</name>
</gene>
<keyword evidence="7" id="KW-1185">Reference proteome</keyword>
<dbReference type="GO" id="GO:0000266">
    <property type="term" value="P:mitochondrial fission"/>
    <property type="evidence" value="ECO:0007669"/>
    <property type="project" value="TreeGrafter"/>
</dbReference>
<dbReference type="GO" id="GO:0016020">
    <property type="term" value="C:membrane"/>
    <property type="evidence" value="ECO:0007669"/>
    <property type="project" value="TreeGrafter"/>
</dbReference>
<sequence>MRSSHTNMNNKHVSTLLISPPLDFLMWLSPPVHPRLMSTRQFTTWSHSAPVYNHTPPDRSAPNTPNSTMSRPLTPPRSENEGSSSGAHTNMNDDESAQRRRQLLEDLRVLSSLGLNKELELPQLVCVGSQSAGKSSLIETLCRITLPRSSGTCTRCPIECRSKYVKQPWSGRVFLRLLPENDDQSDAREIPFGDVITDPSEMEMRIGQAQLAVLHPQVDPSTFLRVNSLRYKGTVGSGFSNNSVVVDLAGEGLADLNFVDLPGIIVNVGEGEDPGQIPLVADMVRRYISKRSTIILLVISCHADYENQGAGLIAKECDPDGERTVGVLTKPDRIESPEDADPWVAMVLGNSNRLANGWYCVKQLDGKQRKDNLTWDQARNLELDFFRTTKPWSDVPSVKRANLGSQNLALQLGNVLSIALEKRFAEIRVEIDRLLRENVKELSQYPEPPNKQPADFIIDLLEKFYEDVRIQLVGGDPDDADGVIQRIREHSLQFRKRIQEAAPVFIPGPENGTSRNSRSPTDQPKEELVPKDEEWLRSSAVGNEWTTLEVKRRAGGGILRETSDFCSFAPTKWYMTQVVNKWEICALDLLETATMIFWDALVELVRKHFSVYSGGLFALVSEITQQLLDECKKRTTEQLKYLSEQEKHPRTFHEMHYQELLLGFQQFYHEKIDADGAVMVTMGRTRALYEFAFRRYTDNVPMTIDLHFVRTFGRRLHSSITTALSISRDEAELGELLRISDPVAAQREALEEKGRRLRAARLRLST</sequence>
<dbReference type="GO" id="GO:0016559">
    <property type="term" value="P:peroxisome fission"/>
    <property type="evidence" value="ECO:0007669"/>
    <property type="project" value="TreeGrafter"/>
</dbReference>
<dbReference type="PANTHER" id="PTHR11566:SF21">
    <property type="entry name" value="DYNAMIN RELATED PROTEIN 1, ISOFORM A"/>
    <property type="match status" value="1"/>
</dbReference>
<dbReference type="GO" id="GO:0005874">
    <property type="term" value="C:microtubule"/>
    <property type="evidence" value="ECO:0007669"/>
    <property type="project" value="TreeGrafter"/>
</dbReference>
<keyword evidence="2" id="KW-0342">GTP-binding</keyword>
<dbReference type="InterPro" id="IPR030381">
    <property type="entry name" value="G_DYNAMIN_dom"/>
</dbReference>
<dbReference type="PROSITE" id="PS51718">
    <property type="entry name" value="G_DYNAMIN_2"/>
    <property type="match status" value="1"/>
</dbReference>
<dbReference type="Pfam" id="PF00350">
    <property type="entry name" value="Dynamin_N"/>
    <property type="match status" value="1"/>
</dbReference>
<dbReference type="Proteomes" id="UP000383932">
    <property type="component" value="Unassembled WGS sequence"/>
</dbReference>
<dbReference type="PROSITE" id="PS51388">
    <property type="entry name" value="GED"/>
    <property type="match status" value="1"/>
</dbReference>
<feature type="compositionally biased region" description="Polar residues" evidence="3">
    <location>
        <begin position="61"/>
        <end position="71"/>
    </location>
</feature>
<feature type="region of interest" description="Disordered" evidence="3">
    <location>
        <begin position="505"/>
        <end position="529"/>
    </location>
</feature>
<dbReference type="PANTHER" id="PTHR11566">
    <property type="entry name" value="DYNAMIN"/>
    <property type="match status" value="1"/>
</dbReference>
<feature type="region of interest" description="Disordered" evidence="3">
    <location>
        <begin position="49"/>
        <end position="98"/>
    </location>
</feature>
<dbReference type="GO" id="GO:0006897">
    <property type="term" value="P:endocytosis"/>
    <property type="evidence" value="ECO:0007669"/>
    <property type="project" value="TreeGrafter"/>
</dbReference>
<name>A0A5N5QCT7_9AGAM</name>
<dbReference type="PRINTS" id="PR00195">
    <property type="entry name" value="DYNAMIN"/>
</dbReference>
<evidence type="ECO:0000256" key="2">
    <source>
        <dbReference type="ARBA" id="ARBA00023134"/>
    </source>
</evidence>
<evidence type="ECO:0000259" key="4">
    <source>
        <dbReference type="PROSITE" id="PS51388"/>
    </source>
</evidence>
<protein>
    <submittedName>
        <fullName evidence="6">Interferon-induced GTP-binding protein Mx1</fullName>
    </submittedName>
</protein>
<proteinExistence type="predicted"/>
<dbReference type="InterPro" id="IPR027417">
    <property type="entry name" value="P-loop_NTPase"/>
</dbReference>
<evidence type="ECO:0000313" key="7">
    <source>
        <dbReference type="Proteomes" id="UP000383932"/>
    </source>
</evidence>
<evidence type="ECO:0000256" key="3">
    <source>
        <dbReference type="SAM" id="MobiDB-lite"/>
    </source>
</evidence>